<proteinExistence type="predicted"/>
<evidence type="ECO:0000313" key="2">
    <source>
        <dbReference type="EMBL" id="OWZ07969.1"/>
    </source>
</evidence>
<dbReference type="PANTHER" id="PTHR35796:SF3">
    <property type="entry name" value="BHLH DOMAIN-CONTAINING PROTEIN"/>
    <property type="match status" value="1"/>
</dbReference>
<protein>
    <submittedName>
        <fullName evidence="2">M96 mating-specific protein</fullName>
    </submittedName>
</protein>
<dbReference type="PANTHER" id="PTHR35796">
    <property type="entry name" value="HYPOTHETICAL CYTOSOLIC PROTEIN"/>
    <property type="match status" value="1"/>
</dbReference>
<name>A0A225VSH3_9STRA</name>
<dbReference type="OrthoDB" id="124732at2759"/>
<dbReference type="EMBL" id="NBNE01003328">
    <property type="protein sequence ID" value="OWZ07969.1"/>
    <property type="molecule type" value="Genomic_DNA"/>
</dbReference>
<evidence type="ECO:0000256" key="1">
    <source>
        <dbReference type="SAM" id="MobiDB-lite"/>
    </source>
</evidence>
<organism evidence="2 3">
    <name type="scientific">Phytophthora megakarya</name>
    <dbReference type="NCBI Taxonomy" id="4795"/>
    <lineage>
        <taxon>Eukaryota</taxon>
        <taxon>Sar</taxon>
        <taxon>Stramenopiles</taxon>
        <taxon>Oomycota</taxon>
        <taxon>Peronosporomycetes</taxon>
        <taxon>Peronosporales</taxon>
        <taxon>Peronosporaceae</taxon>
        <taxon>Phytophthora</taxon>
    </lineage>
</organism>
<sequence>MKNRPKRRKRPPTYNSNFAREQQRKELRSLRTEAKDLESQLAVIQQVRQGLGGQNNSISDRTERSPLADIARGVWMTLAQQQFAQRITATKENERLKSLVARNFDVISKLQELLQQCSIDQTMRSMHPDAAASLRVYDSEILTKSDLDQLIASADNSYQQVDNIFSQCSVNLADPSIQTAPEMLVDGAGRFFSRVFGSKIFPFSLNRTGPVVWNVLSGRVRPFARCHFSHVSYIVENTDTIVESCGTELYTEDAKAVLFHTRQMKRRYQGQSRDVIVWQSDVRPVQFGGRRLQGAAFKEIGVFLTHHHPLIPSEFTLLQTCYVITPCTPMSELPKDPLAREVTDFVLKCMAASIPENHRIVDNALIDKVFP</sequence>
<dbReference type="Proteomes" id="UP000198211">
    <property type="component" value="Unassembled WGS sequence"/>
</dbReference>
<accession>A0A225VSH3</accession>
<dbReference type="STRING" id="4795.A0A225VSH3"/>
<comment type="caution">
    <text evidence="2">The sequence shown here is derived from an EMBL/GenBank/DDBJ whole genome shotgun (WGS) entry which is preliminary data.</text>
</comment>
<feature type="region of interest" description="Disordered" evidence="1">
    <location>
        <begin position="1"/>
        <end position="26"/>
    </location>
</feature>
<gene>
    <name evidence="2" type="ORF">PHMEG_00019567</name>
</gene>
<keyword evidence="3" id="KW-1185">Reference proteome</keyword>
<evidence type="ECO:0000313" key="3">
    <source>
        <dbReference type="Proteomes" id="UP000198211"/>
    </source>
</evidence>
<feature type="compositionally biased region" description="Basic residues" evidence="1">
    <location>
        <begin position="1"/>
        <end position="11"/>
    </location>
</feature>
<dbReference type="AlphaFoldDB" id="A0A225VSH3"/>
<reference evidence="3" key="1">
    <citation type="submission" date="2017-03" db="EMBL/GenBank/DDBJ databases">
        <title>Phytopthora megakarya and P. palmivora, two closely related causual agents of cacao black pod achieved similar genome size and gene model numbers by different mechanisms.</title>
        <authorList>
            <person name="Ali S."/>
            <person name="Shao J."/>
            <person name="Larry D.J."/>
            <person name="Kronmiller B."/>
            <person name="Shen D."/>
            <person name="Strem M.D."/>
            <person name="Melnick R.L."/>
            <person name="Guiltinan M.J."/>
            <person name="Tyler B.M."/>
            <person name="Meinhardt L.W."/>
            <person name="Bailey B.A."/>
        </authorList>
    </citation>
    <scope>NUCLEOTIDE SEQUENCE [LARGE SCALE GENOMIC DNA]</scope>
    <source>
        <strain evidence="3">zdho120</strain>
    </source>
</reference>